<reference evidence="6 7" key="1">
    <citation type="submission" date="2016-11" db="EMBL/GenBank/DDBJ databases">
        <authorList>
            <person name="Jaros S."/>
            <person name="Januszkiewicz K."/>
            <person name="Wedrychowicz H."/>
        </authorList>
    </citation>
    <scope>NUCLEOTIDE SEQUENCE [LARGE SCALE GENOMIC DNA]</scope>
    <source>
        <strain evidence="6 7">DSM 4740</strain>
    </source>
</reference>
<proteinExistence type="predicted"/>
<keyword evidence="8" id="KW-1185">Reference proteome</keyword>
<reference evidence="5 8" key="2">
    <citation type="submission" date="2019-07" db="EMBL/GenBank/DDBJ databases">
        <title>Whole genome shotgun sequence of Halomonas cupida NBRC 102219.</title>
        <authorList>
            <person name="Hosoyama A."/>
            <person name="Uohara A."/>
            <person name="Ohji S."/>
            <person name="Ichikawa N."/>
        </authorList>
    </citation>
    <scope>NUCLEOTIDE SEQUENCE [LARGE SCALE GENOMIC DNA]</scope>
    <source>
        <strain evidence="5 8">NBRC 102219</strain>
    </source>
</reference>
<evidence type="ECO:0000256" key="2">
    <source>
        <dbReference type="ARBA" id="ARBA00023136"/>
    </source>
</evidence>
<evidence type="ECO:0000313" key="8">
    <source>
        <dbReference type="Proteomes" id="UP000321726"/>
    </source>
</evidence>
<dbReference type="Proteomes" id="UP000184123">
    <property type="component" value="Unassembled WGS sequence"/>
</dbReference>
<feature type="signal peptide" evidence="3">
    <location>
        <begin position="1"/>
        <end position="20"/>
    </location>
</feature>
<dbReference type="EMBL" id="BJXU01000200">
    <property type="protein sequence ID" value="GEN26232.1"/>
    <property type="molecule type" value="Genomic_DNA"/>
</dbReference>
<evidence type="ECO:0000313" key="7">
    <source>
        <dbReference type="Proteomes" id="UP000184123"/>
    </source>
</evidence>
<accession>A0A1M7LTT8</accession>
<evidence type="ECO:0000259" key="4">
    <source>
        <dbReference type="Pfam" id="PF01103"/>
    </source>
</evidence>
<keyword evidence="3" id="KW-0732">Signal</keyword>
<dbReference type="Proteomes" id="UP000321726">
    <property type="component" value="Unassembled WGS sequence"/>
</dbReference>
<dbReference type="GO" id="GO:0019867">
    <property type="term" value="C:outer membrane"/>
    <property type="evidence" value="ECO:0007669"/>
    <property type="project" value="InterPro"/>
</dbReference>
<comment type="subcellular location">
    <subcellularLocation>
        <location evidence="1">Membrane</location>
    </subcellularLocation>
</comment>
<evidence type="ECO:0000256" key="1">
    <source>
        <dbReference type="ARBA" id="ARBA00004370"/>
    </source>
</evidence>
<evidence type="ECO:0000256" key="3">
    <source>
        <dbReference type="SAM" id="SignalP"/>
    </source>
</evidence>
<gene>
    <name evidence="5" type="ORF">HCU01_41810</name>
    <name evidence="6" type="ORF">SAMN05660971_03935</name>
</gene>
<name>A0A1M7LTT8_9GAMM</name>
<dbReference type="Pfam" id="PF01103">
    <property type="entry name" value="Omp85"/>
    <property type="match status" value="1"/>
</dbReference>
<protein>
    <submittedName>
        <fullName evidence="6">Surface antigen</fullName>
    </submittedName>
</protein>
<organism evidence="6 7">
    <name type="scientific">Halomonas cupida</name>
    <dbReference type="NCBI Taxonomy" id="44933"/>
    <lineage>
        <taxon>Bacteria</taxon>
        <taxon>Pseudomonadati</taxon>
        <taxon>Pseudomonadota</taxon>
        <taxon>Gammaproteobacteria</taxon>
        <taxon>Oceanospirillales</taxon>
        <taxon>Halomonadaceae</taxon>
        <taxon>Halomonas</taxon>
    </lineage>
</organism>
<sequence length="354" mass="38227">MRILGLLAMTSLVVTPPALAQADATEPAQAATSSPWILVPKVSSNPKIGTSAGFIASYLFHTDPESTSSMAGITGTYSTTDSIVGGVFLRTYWDADSKRLTAGLGGGRIRNDYEDFLGTSTEAETTDEMKAVFARYLQEFTPNWFIGGQAVYTNYTTYGDSFDAQQVLDTVGLTGVESGAIGAVLQYDTRNTQNAPTSGIHLNINNLAYREALGGDDNFDTLKVEFDHYIPHGDGHVLAWRAFGRATHDAPASGYSSVELRGYTRGQYLAPNSFSLEAEERWHVRGRFGINAFAGVTCLFGDGEHCGDSDNLYPAAGIGAQYTIKPEEHMVITVDYAVGKDDNEGLYVRLGQAF</sequence>
<feature type="chain" id="PRO_5012613236" evidence="3">
    <location>
        <begin position="21"/>
        <end position="354"/>
    </location>
</feature>
<evidence type="ECO:0000313" key="6">
    <source>
        <dbReference type="EMBL" id="SHM81662.1"/>
    </source>
</evidence>
<dbReference type="AlphaFoldDB" id="A0A1M7LTT8"/>
<keyword evidence="2" id="KW-0472">Membrane</keyword>
<dbReference type="OrthoDB" id="6381305at2"/>
<dbReference type="STRING" id="44933.SAMN05660971_03935"/>
<dbReference type="EMBL" id="FRCA01000014">
    <property type="protein sequence ID" value="SHM81662.1"/>
    <property type="molecule type" value="Genomic_DNA"/>
</dbReference>
<dbReference type="InterPro" id="IPR000184">
    <property type="entry name" value="Bac_surfAg_D15"/>
</dbReference>
<dbReference type="RefSeq" id="WP_084542051.1">
    <property type="nucleotide sequence ID" value="NZ_BJXU01000200.1"/>
</dbReference>
<evidence type="ECO:0000313" key="5">
    <source>
        <dbReference type="EMBL" id="GEN26232.1"/>
    </source>
</evidence>
<dbReference type="Gene3D" id="2.40.160.50">
    <property type="entry name" value="membrane protein fhac: a member of the omp85/tpsb transporter family"/>
    <property type="match status" value="1"/>
</dbReference>
<feature type="domain" description="Bacterial surface antigen (D15)" evidence="4">
    <location>
        <begin position="140"/>
        <end position="241"/>
    </location>
</feature>